<evidence type="ECO:0000256" key="1">
    <source>
        <dbReference type="ARBA" id="ARBA00022448"/>
    </source>
</evidence>
<dbReference type="InterPro" id="IPR009051">
    <property type="entry name" value="Helical_ferredxn"/>
</dbReference>
<evidence type="ECO:0000256" key="4">
    <source>
        <dbReference type="ARBA" id="ARBA00022982"/>
    </source>
</evidence>
<dbReference type="Pfam" id="PF13183">
    <property type="entry name" value="Fer4_8"/>
    <property type="match status" value="1"/>
</dbReference>
<dbReference type="RefSeq" id="WP_139625974.1">
    <property type="nucleotide sequence ID" value="NZ_VDCI01000001.1"/>
</dbReference>
<dbReference type="PROSITE" id="PS00198">
    <property type="entry name" value="4FE4S_FER_1"/>
    <property type="match status" value="1"/>
</dbReference>
<keyword evidence="1" id="KW-0813">Transport</keyword>
<dbReference type="AlphaFoldDB" id="A0A5C4S2A5"/>
<keyword evidence="4" id="KW-0249">Electron transport</keyword>
<reference evidence="10 11" key="1">
    <citation type="submission" date="2019-05" db="EMBL/GenBank/DDBJ databases">
        <title>Draft Whole-Genome sequence of the green sulfur bacterium Prosthecochloris vibrioformis DSM 260.</title>
        <authorList>
            <person name="Meyer T.E."/>
            <person name="Kyndt J.A."/>
        </authorList>
    </citation>
    <scope>NUCLEOTIDE SEQUENCE [LARGE SCALE GENOMIC DNA]</scope>
    <source>
        <strain evidence="10 11">DSM 260</strain>
    </source>
</reference>
<dbReference type="NCBIfam" id="NF045796">
    <property type="entry name" value="DsrK"/>
    <property type="match status" value="1"/>
</dbReference>
<dbReference type="EMBL" id="VDCI01000001">
    <property type="protein sequence ID" value="TNJ37620.1"/>
    <property type="molecule type" value="Genomic_DNA"/>
</dbReference>
<feature type="domain" description="4Fe-4S ferredoxin-type" evidence="9">
    <location>
        <begin position="98"/>
        <end position="184"/>
    </location>
</feature>
<proteinExistence type="predicted"/>
<evidence type="ECO:0000256" key="5">
    <source>
        <dbReference type="ARBA" id="ARBA00023004"/>
    </source>
</evidence>
<dbReference type="Gene3D" id="1.10.1060.10">
    <property type="entry name" value="Alpha-helical ferredoxin"/>
    <property type="match status" value="1"/>
</dbReference>
<dbReference type="InterPro" id="IPR017900">
    <property type="entry name" value="4Fe4S_Fe_S_CS"/>
</dbReference>
<evidence type="ECO:0000256" key="2">
    <source>
        <dbReference type="ARBA" id="ARBA00022485"/>
    </source>
</evidence>
<evidence type="ECO:0000256" key="7">
    <source>
        <dbReference type="SAM" id="MobiDB-lite"/>
    </source>
</evidence>
<sequence length="549" mass="62746">MSQYLPKVDELKKELNEKPGVLKGDYSKKEWWELPFEFRDGNFCWPAKPEVVEELGFPNPRKWVATDEDWKLPDGWQKTLKDAMKERFKKYRTLKLYLDSCVRCGACADKCHFFLGTGDPKNMPVLRAELVRSVYRNDFPMVEKILKGFAGARKLDMHVLKEWYMYFYQCTECRRCSVFCPMGIDTAEITMMVREILQLIGINNNWILAPVANCNRTGNHLGIEPHTFKQNIESLVDDIEDITGVTVNPTFNRKGAEILFITPSGDVFGDPGVYTMMGYMLLFEHIGLDYTISTYASEGGNFGLFTSNAMMKKLNAKMYHEAQRLGVKWILGGECGHMWRVVHQYMSTMNGPVDFLEEPVSPITGTKFSNAKAAKMVHIAEFTADLIHNGKLKLDPKRNDHLRTTFHDSCNVARGMGMFEEPRYILNKVCNSFHEMDENTIREQTFCCGSGSGINAEEYMEMRMKGGFPRANAVRKVREKYDVDSLVTICAIDRATLTPLMRYWNPGVSVYGLHELVGNALVMDGEKKRTEDLREEPMAGFDDEGESDA</sequence>
<dbReference type="PANTHER" id="PTHR43551">
    <property type="entry name" value="FUMARATE REDUCTASE IRON-SULFUR SUBUNIT"/>
    <property type="match status" value="1"/>
</dbReference>
<evidence type="ECO:0000313" key="10">
    <source>
        <dbReference type="EMBL" id="TNJ37620.1"/>
    </source>
</evidence>
<dbReference type="PANTHER" id="PTHR43551:SF1">
    <property type="entry name" value="HETERODISULFIDE REDUCTASE"/>
    <property type="match status" value="1"/>
</dbReference>
<keyword evidence="2" id="KW-0004">4Fe-4S</keyword>
<evidence type="ECO:0000259" key="8">
    <source>
        <dbReference type="Pfam" id="PF02754"/>
    </source>
</evidence>
<dbReference type="InterPro" id="IPR017896">
    <property type="entry name" value="4Fe4S_Fe-S-bd"/>
</dbReference>
<keyword evidence="11" id="KW-1185">Reference proteome</keyword>
<dbReference type="InterPro" id="IPR004017">
    <property type="entry name" value="Cys_rich_dom"/>
</dbReference>
<evidence type="ECO:0000256" key="3">
    <source>
        <dbReference type="ARBA" id="ARBA00022723"/>
    </source>
</evidence>
<dbReference type="SUPFAM" id="SSF46548">
    <property type="entry name" value="alpha-helical ferredoxin"/>
    <property type="match status" value="1"/>
</dbReference>
<feature type="domain" description="Cysteine-rich" evidence="8">
    <location>
        <begin position="405"/>
        <end position="491"/>
    </location>
</feature>
<gene>
    <name evidence="10" type="ORF">FGF68_00080</name>
</gene>
<organism evidence="10 11">
    <name type="scientific">Prosthecochloris vibrioformis</name>
    <name type="common">Chlorobium vibrioforme</name>
    <dbReference type="NCBI Taxonomy" id="1098"/>
    <lineage>
        <taxon>Bacteria</taxon>
        <taxon>Pseudomonadati</taxon>
        <taxon>Chlorobiota</taxon>
        <taxon>Chlorobiia</taxon>
        <taxon>Chlorobiales</taxon>
        <taxon>Chlorobiaceae</taxon>
        <taxon>Prosthecochloris</taxon>
    </lineage>
</organism>
<keyword evidence="3" id="KW-0479">Metal-binding</keyword>
<feature type="region of interest" description="Disordered" evidence="7">
    <location>
        <begin position="530"/>
        <end position="549"/>
    </location>
</feature>
<evidence type="ECO:0000259" key="9">
    <source>
        <dbReference type="Pfam" id="PF13183"/>
    </source>
</evidence>
<dbReference type="GO" id="GO:0016491">
    <property type="term" value="F:oxidoreductase activity"/>
    <property type="evidence" value="ECO:0007669"/>
    <property type="project" value="UniProtKB-ARBA"/>
</dbReference>
<dbReference type="GO" id="GO:0051539">
    <property type="term" value="F:4 iron, 4 sulfur cluster binding"/>
    <property type="evidence" value="ECO:0007669"/>
    <property type="project" value="UniProtKB-KW"/>
</dbReference>
<evidence type="ECO:0000256" key="6">
    <source>
        <dbReference type="ARBA" id="ARBA00023014"/>
    </source>
</evidence>
<dbReference type="Pfam" id="PF02754">
    <property type="entry name" value="CCG"/>
    <property type="match status" value="1"/>
</dbReference>
<comment type="caution">
    <text evidence="10">The sequence shown here is derived from an EMBL/GenBank/DDBJ whole genome shotgun (WGS) entry which is preliminary data.</text>
</comment>
<protein>
    <submittedName>
        <fullName evidence="10">(Fe-S)-binding protein</fullName>
    </submittedName>
</protein>
<name>A0A5C4S2A5_PROVB</name>
<keyword evidence="6" id="KW-0411">Iron-sulfur</keyword>
<accession>A0A5C4S2A5</accession>
<dbReference type="Proteomes" id="UP000309544">
    <property type="component" value="Unassembled WGS sequence"/>
</dbReference>
<dbReference type="GO" id="GO:0046872">
    <property type="term" value="F:metal ion binding"/>
    <property type="evidence" value="ECO:0007669"/>
    <property type="project" value="UniProtKB-KW"/>
</dbReference>
<keyword evidence="5" id="KW-0408">Iron</keyword>
<evidence type="ECO:0000313" key="11">
    <source>
        <dbReference type="Proteomes" id="UP000309544"/>
    </source>
</evidence>